<dbReference type="Pfam" id="PF00534">
    <property type="entry name" value="Glycos_transf_1"/>
    <property type="match status" value="1"/>
</dbReference>
<dbReference type="SUPFAM" id="SSF53756">
    <property type="entry name" value="UDP-Glycosyltransferase/glycogen phosphorylase"/>
    <property type="match status" value="1"/>
</dbReference>
<comment type="caution">
    <text evidence="6">The sequence shown here is derived from an EMBL/GenBank/DDBJ whole genome shotgun (WGS) entry which is preliminary data.</text>
</comment>
<name>A0A940MFM5_9ACTN</name>
<sequence length="379" mass="40287">MRVLHVITGLGIGGAEQQLRLLLRHLPTDHDVVTLTNPGAVAAGITADGVSVTHLGMAGNRDLAALPRLAGIVRRGKYDLVHTHLYRACVYGRFAARLAGVRAVVATEHSLGARQIEGRPLSTGARALYLAGERLGSATVAVSDTVARRLERWGVPHDRIHVVPNGIEAGRFRYDEPARRATRERLGLPAGAFVVGGVGRLTRGKRFDTLVRAVADLPDARLLLVGGGPERDALLSVARRRGAGDRVLLTGECEDPPSGTGALSLPALLSAMDVFVSPSPEEAFGLAVVEALAAGLPVLHVTCPALHDLPAEAAPGARQVSGAVPELTDELRMHQKRFTAGPWERLPTPQAAHHYDIARSAERLMAVYTIATRGASDRR</sequence>
<keyword evidence="2 6" id="KW-0328">Glycosyltransferase</keyword>
<accession>A0A940MFM5</accession>
<gene>
    <name evidence="6" type="ORF">JFN87_32210</name>
</gene>
<evidence type="ECO:0000313" key="7">
    <source>
        <dbReference type="Proteomes" id="UP000670475"/>
    </source>
</evidence>
<evidence type="ECO:0000259" key="5">
    <source>
        <dbReference type="Pfam" id="PF13439"/>
    </source>
</evidence>
<protein>
    <recommendedName>
        <fullName evidence="1">D-inositol 3-phosphate glycosyltransferase</fullName>
    </recommendedName>
</protein>
<evidence type="ECO:0000259" key="4">
    <source>
        <dbReference type="Pfam" id="PF00534"/>
    </source>
</evidence>
<dbReference type="Pfam" id="PF13439">
    <property type="entry name" value="Glyco_transf_4"/>
    <property type="match status" value="1"/>
</dbReference>
<dbReference type="PANTHER" id="PTHR12526:SF635">
    <property type="entry name" value="GLYCOSYL TRANSFERASE GROUP 1"/>
    <property type="match status" value="1"/>
</dbReference>
<evidence type="ECO:0000313" key="6">
    <source>
        <dbReference type="EMBL" id="MBP0462075.1"/>
    </source>
</evidence>
<evidence type="ECO:0000256" key="3">
    <source>
        <dbReference type="ARBA" id="ARBA00022679"/>
    </source>
</evidence>
<dbReference type="AlphaFoldDB" id="A0A940MFM5"/>
<evidence type="ECO:0000256" key="2">
    <source>
        <dbReference type="ARBA" id="ARBA00022676"/>
    </source>
</evidence>
<dbReference type="InterPro" id="IPR028098">
    <property type="entry name" value="Glyco_trans_4-like_N"/>
</dbReference>
<dbReference type="Proteomes" id="UP000670475">
    <property type="component" value="Unassembled WGS sequence"/>
</dbReference>
<dbReference type="Gene3D" id="3.40.50.2000">
    <property type="entry name" value="Glycogen Phosphorylase B"/>
    <property type="match status" value="2"/>
</dbReference>
<feature type="domain" description="Glycosyltransferase subfamily 4-like N-terminal" evidence="5">
    <location>
        <begin position="12"/>
        <end position="169"/>
    </location>
</feature>
<reference evidence="6" key="1">
    <citation type="submission" date="2021-03" db="EMBL/GenBank/DDBJ databases">
        <title>Whole genome sequence of Streptomyces bomunensis MMS17-BM035.</title>
        <authorList>
            <person name="Lee J.H."/>
        </authorList>
    </citation>
    <scope>NUCLEOTIDE SEQUENCE</scope>
    <source>
        <strain evidence="6">MMS17-BM035</strain>
    </source>
</reference>
<dbReference type="EMBL" id="JAGIQL010000287">
    <property type="protein sequence ID" value="MBP0462075.1"/>
    <property type="molecule type" value="Genomic_DNA"/>
</dbReference>
<keyword evidence="3 6" id="KW-0808">Transferase</keyword>
<keyword evidence="7" id="KW-1185">Reference proteome</keyword>
<evidence type="ECO:0000256" key="1">
    <source>
        <dbReference type="ARBA" id="ARBA00021292"/>
    </source>
</evidence>
<dbReference type="GO" id="GO:0016757">
    <property type="term" value="F:glycosyltransferase activity"/>
    <property type="evidence" value="ECO:0007669"/>
    <property type="project" value="UniProtKB-KW"/>
</dbReference>
<organism evidence="6 7">
    <name type="scientific">Streptomyces montanisoli</name>
    <dbReference type="NCBI Taxonomy" id="2798581"/>
    <lineage>
        <taxon>Bacteria</taxon>
        <taxon>Bacillati</taxon>
        <taxon>Actinomycetota</taxon>
        <taxon>Actinomycetes</taxon>
        <taxon>Kitasatosporales</taxon>
        <taxon>Streptomycetaceae</taxon>
        <taxon>Streptomyces</taxon>
    </lineage>
</organism>
<dbReference type="RefSeq" id="WP_209345917.1">
    <property type="nucleotide sequence ID" value="NZ_JAGIQL010000287.1"/>
</dbReference>
<dbReference type="PANTHER" id="PTHR12526">
    <property type="entry name" value="GLYCOSYLTRANSFERASE"/>
    <property type="match status" value="1"/>
</dbReference>
<proteinExistence type="predicted"/>
<dbReference type="InterPro" id="IPR001296">
    <property type="entry name" value="Glyco_trans_1"/>
</dbReference>
<feature type="domain" description="Glycosyl transferase family 1" evidence="4">
    <location>
        <begin position="180"/>
        <end position="302"/>
    </location>
</feature>